<sequence>MDTRIQDMLVLTALNQVIGREHPEEGLLVHTD</sequence>
<evidence type="ECO:0000313" key="1">
    <source>
        <dbReference type="EMBL" id="MPN51579.1"/>
    </source>
</evidence>
<organism evidence="1">
    <name type="scientific">bioreactor metagenome</name>
    <dbReference type="NCBI Taxonomy" id="1076179"/>
    <lineage>
        <taxon>unclassified sequences</taxon>
        <taxon>metagenomes</taxon>
        <taxon>ecological metagenomes</taxon>
    </lineage>
</organism>
<reference evidence="1" key="1">
    <citation type="submission" date="2019-08" db="EMBL/GenBank/DDBJ databases">
        <authorList>
            <person name="Kucharzyk K."/>
            <person name="Murdoch R.W."/>
            <person name="Higgins S."/>
            <person name="Loffler F."/>
        </authorList>
    </citation>
    <scope>NUCLEOTIDE SEQUENCE</scope>
</reference>
<protein>
    <submittedName>
        <fullName evidence="1">Uncharacterized protein</fullName>
    </submittedName>
</protein>
<accession>A0A645IM86</accession>
<gene>
    <name evidence="1" type="ORF">SDC9_199227</name>
</gene>
<name>A0A645IM86_9ZZZZ</name>
<comment type="caution">
    <text evidence="1">The sequence shown here is derived from an EMBL/GenBank/DDBJ whole genome shotgun (WGS) entry which is preliminary data.</text>
</comment>
<dbReference type="EMBL" id="VSSQ01116817">
    <property type="protein sequence ID" value="MPN51579.1"/>
    <property type="molecule type" value="Genomic_DNA"/>
</dbReference>
<dbReference type="AlphaFoldDB" id="A0A645IM86"/>
<proteinExistence type="predicted"/>